<reference evidence="1 2" key="2">
    <citation type="journal article" date="2009" name="Nature">
        <title>A single regulatory gene is sufficient to alter bacterial host range.</title>
        <authorList>
            <person name="Mandel M.J."/>
            <person name="Wollenberg M.S."/>
            <person name="Stabb E.V."/>
            <person name="Visick K.L."/>
            <person name="Ruby E.G."/>
        </authorList>
    </citation>
    <scope>NUCLEOTIDE SEQUENCE [LARGE SCALE GENOMIC DNA]</scope>
    <source>
        <strain evidence="1 2">MJ11</strain>
    </source>
</reference>
<dbReference type="HOGENOM" id="CLU_110687_1_0_6"/>
<accession>B5FE82</accession>
<organism evidence="1 2">
    <name type="scientific">Aliivibrio fischeri (strain MJ11)</name>
    <name type="common">Vibrio fischeri</name>
    <dbReference type="NCBI Taxonomy" id="388396"/>
    <lineage>
        <taxon>Bacteria</taxon>
        <taxon>Pseudomonadati</taxon>
        <taxon>Pseudomonadota</taxon>
        <taxon>Gammaproteobacteria</taxon>
        <taxon>Vibrionales</taxon>
        <taxon>Vibrionaceae</taxon>
        <taxon>Aliivibrio</taxon>
    </lineage>
</organism>
<dbReference type="InterPro" id="IPR009387">
    <property type="entry name" value="HigB-2"/>
</dbReference>
<name>B5FE82_ALIFM</name>
<dbReference type="Pfam" id="PF06296">
    <property type="entry name" value="RelE"/>
    <property type="match status" value="1"/>
</dbReference>
<proteinExistence type="predicted"/>
<evidence type="ECO:0000313" key="2">
    <source>
        <dbReference type="Proteomes" id="UP000001857"/>
    </source>
</evidence>
<reference evidence="2" key="1">
    <citation type="submission" date="2008-08" db="EMBL/GenBank/DDBJ databases">
        <title>Complete sequence of Vibrio fischeri strain MJ11.</title>
        <authorList>
            <person name="Mandel M.J."/>
            <person name="Stabb E.V."/>
            <person name="Ruby E.G."/>
            <person name="Ferriera S."/>
            <person name="Johnson J."/>
            <person name="Kravitz S."/>
            <person name="Beeson K."/>
            <person name="Sutton G."/>
            <person name="Rogers Y.-H."/>
            <person name="Friedman R."/>
            <person name="Frazier M."/>
            <person name="Venter J.C."/>
        </authorList>
    </citation>
    <scope>NUCLEOTIDE SEQUENCE [LARGE SCALE GENOMIC DNA]</scope>
    <source>
        <strain evidence="2">MJ11</strain>
    </source>
</reference>
<dbReference type="Proteomes" id="UP000001857">
    <property type="component" value="Chromosome I"/>
</dbReference>
<dbReference type="AlphaFoldDB" id="B5FE82"/>
<gene>
    <name evidence="1" type="ordered locus">VFMJ11_1428</name>
</gene>
<evidence type="ECO:0000313" key="1">
    <source>
        <dbReference type="EMBL" id="ACH65461.1"/>
    </source>
</evidence>
<evidence type="ECO:0008006" key="3">
    <source>
        <dbReference type="Google" id="ProtNLM"/>
    </source>
</evidence>
<dbReference type="KEGG" id="vfm:VFMJ11_1428"/>
<dbReference type="EMBL" id="CP001139">
    <property type="protein sequence ID" value="ACH65461.1"/>
    <property type="molecule type" value="Genomic_DNA"/>
</dbReference>
<protein>
    <recommendedName>
        <fullName evidence="3">Addiction module toxin RelE</fullName>
    </recommendedName>
</protein>
<sequence length="134" mass="15332">MRFIGWMLAELARSNPLAYTELMHTIVELPEYKKRVEKLLSEDENKQIISYLAEHPKAGVLMQGTGGVRKLRWAKEGGGKSGGVRVIYYYHNEDIPLFMLSLFGKNEKANLSKAECNVLNKLTKILADNYRRQS</sequence>